<proteinExistence type="predicted"/>
<dbReference type="Proteomes" id="UP001497522">
    <property type="component" value="Chromosome 11"/>
</dbReference>
<keyword evidence="2" id="KW-1185">Reference proteome</keyword>
<organism evidence="1 2">
    <name type="scientific">Sphagnum jensenii</name>
    <dbReference type="NCBI Taxonomy" id="128206"/>
    <lineage>
        <taxon>Eukaryota</taxon>
        <taxon>Viridiplantae</taxon>
        <taxon>Streptophyta</taxon>
        <taxon>Embryophyta</taxon>
        <taxon>Bryophyta</taxon>
        <taxon>Sphagnophytina</taxon>
        <taxon>Sphagnopsida</taxon>
        <taxon>Sphagnales</taxon>
        <taxon>Sphagnaceae</taxon>
        <taxon>Sphagnum</taxon>
    </lineage>
</organism>
<name>A0ABP1AEQ6_9BRYO</name>
<evidence type="ECO:0000313" key="2">
    <source>
        <dbReference type="Proteomes" id="UP001497522"/>
    </source>
</evidence>
<dbReference type="EMBL" id="OZ023712">
    <property type="protein sequence ID" value="CAK9861020.1"/>
    <property type="molecule type" value="Genomic_DNA"/>
</dbReference>
<protein>
    <submittedName>
        <fullName evidence="1">Uncharacterized protein</fullName>
    </submittedName>
</protein>
<reference evidence="1" key="1">
    <citation type="submission" date="2024-03" db="EMBL/GenBank/DDBJ databases">
        <authorList>
            <consortium name="ELIXIR-Norway"/>
            <consortium name="Elixir Norway"/>
        </authorList>
    </citation>
    <scope>NUCLEOTIDE SEQUENCE</scope>
</reference>
<gene>
    <name evidence="1" type="ORF">CSSPJE1EN2_LOCUS4015</name>
</gene>
<sequence>MNGGGGGGGGGGYSCCCGVIGFVSSLNFMMERSSNIPISTKFMFSIHNEIIMGLMIFKLQAKTNAMAELTMGMEDKTQQQYNSSHFCIPNSWCSQRSSDQISEWELAGGNANGWQDDAGLRFSPLLQLNLFSDQQA</sequence>
<accession>A0ABP1AEQ6</accession>
<evidence type="ECO:0000313" key="1">
    <source>
        <dbReference type="EMBL" id="CAK9861020.1"/>
    </source>
</evidence>